<evidence type="ECO:0000313" key="3">
    <source>
        <dbReference type="Proteomes" id="UP000053890"/>
    </source>
</evidence>
<reference evidence="2 3" key="1">
    <citation type="journal article" date="2015" name="Front. Microbiol.">
        <title>Genome sequence of the plant growth promoting endophytic yeast Rhodotorula graminis WP1.</title>
        <authorList>
            <person name="Firrincieli A."/>
            <person name="Otillar R."/>
            <person name="Salamov A."/>
            <person name="Schmutz J."/>
            <person name="Khan Z."/>
            <person name="Redman R.S."/>
            <person name="Fleck N.D."/>
            <person name="Lindquist E."/>
            <person name="Grigoriev I.V."/>
            <person name="Doty S.L."/>
        </authorList>
    </citation>
    <scope>NUCLEOTIDE SEQUENCE [LARGE SCALE GENOMIC DNA]</scope>
    <source>
        <strain evidence="2 3">WP1</strain>
    </source>
</reference>
<evidence type="ECO:0000313" key="2">
    <source>
        <dbReference type="EMBL" id="KPV77472.1"/>
    </source>
</evidence>
<dbReference type="AlphaFoldDB" id="A0A194SA38"/>
<proteinExistence type="predicted"/>
<feature type="compositionally biased region" description="Polar residues" evidence="1">
    <location>
        <begin position="57"/>
        <end position="66"/>
    </location>
</feature>
<dbReference type="GeneID" id="28979290"/>
<feature type="compositionally biased region" description="Polar residues" evidence="1">
    <location>
        <begin position="92"/>
        <end position="113"/>
    </location>
</feature>
<keyword evidence="3" id="KW-1185">Reference proteome</keyword>
<name>A0A194SA38_RHOGW</name>
<sequence length="113" mass="12023">MSPSHSQQSFAAMQQQQQQQGPPGSMPQHQWQQPQPQRPTSRTSFAGQVSPALGTVTLKQQQQQRIVSGPPQPSPTLSQHSAPMSPPLGRGLSSTAAGDNRSSLSDSLQGGDR</sequence>
<protein>
    <submittedName>
        <fullName evidence="2">Uncharacterized protein</fullName>
    </submittedName>
</protein>
<dbReference type="RefSeq" id="XP_018273521.1">
    <property type="nucleotide sequence ID" value="XM_018418843.1"/>
</dbReference>
<feature type="compositionally biased region" description="Low complexity" evidence="1">
    <location>
        <begin position="1"/>
        <end position="39"/>
    </location>
</feature>
<evidence type="ECO:0000256" key="1">
    <source>
        <dbReference type="SAM" id="MobiDB-lite"/>
    </source>
</evidence>
<feature type="region of interest" description="Disordered" evidence="1">
    <location>
        <begin position="1"/>
        <end position="113"/>
    </location>
</feature>
<gene>
    <name evidence="2" type="ORF">RHOBADRAFT_65991</name>
</gene>
<organism evidence="2 3">
    <name type="scientific">Rhodotorula graminis (strain WP1)</name>
    <dbReference type="NCBI Taxonomy" id="578459"/>
    <lineage>
        <taxon>Eukaryota</taxon>
        <taxon>Fungi</taxon>
        <taxon>Dikarya</taxon>
        <taxon>Basidiomycota</taxon>
        <taxon>Pucciniomycotina</taxon>
        <taxon>Microbotryomycetes</taxon>
        <taxon>Sporidiobolales</taxon>
        <taxon>Sporidiobolaceae</taxon>
        <taxon>Rhodotorula</taxon>
    </lineage>
</organism>
<dbReference type="Proteomes" id="UP000053890">
    <property type="component" value="Unassembled WGS sequence"/>
</dbReference>
<dbReference type="EMBL" id="KQ474074">
    <property type="protein sequence ID" value="KPV77472.1"/>
    <property type="molecule type" value="Genomic_DNA"/>
</dbReference>
<accession>A0A194SA38</accession>